<proteinExistence type="predicted"/>
<accession>A0A0V1JMG3</accession>
<reference evidence="1 2" key="1">
    <citation type="submission" date="2015-01" db="EMBL/GenBank/DDBJ databases">
        <title>Evolution of Trichinella species and genotypes.</title>
        <authorList>
            <person name="Korhonen P.K."/>
            <person name="Edoardo P."/>
            <person name="Giuseppe L.R."/>
            <person name="Gasser R.B."/>
        </authorList>
    </citation>
    <scope>NUCLEOTIDE SEQUENCE [LARGE SCALE GENOMIC DNA]</scope>
    <source>
        <strain evidence="1">ISS176</strain>
    </source>
</reference>
<sequence length="79" mass="8852">MPIINSVQIGNNYRLKQKSFENVDLQITFLLITNFLFSVQLLQCNASTIVLWLVNMFGIADSNSNTNPKDWTCVVLSGG</sequence>
<gene>
    <name evidence="1" type="ORF">T4C_281</name>
</gene>
<comment type="caution">
    <text evidence="1">The sequence shown here is derived from an EMBL/GenBank/DDBJ whole genome shotgun (WGS) entry which is preliminary data.</text>
</comment>
<protein>
    <submittedName>
        <fullName evidence="1">Uncharacterized protein</fullName>
    </submittedName>
</protein>
<name>A0A0V1JMG3_TRIPS</name>
<dbReference type="Proteomes" id="UP000054826">
    <property type="component" value="Unassembled WGS sequence"/>
</dbReference>
<dbReference type="EMBL" id="JYDV01000077">
    <property type="protein sequence ID" value="KRZ36179.1"/>
    <property type="molecule type" value="Genomic_DNA"/>
</dbReference>
<dbReference type="AlphaFoldDB" id="A0A0V1JMG3"/>
<evidence type="ECO:0000313" key="2">
    <source>
        <dbReference type="Proteomes" id="UP000054826"/>
    </source>
</evidence>
<evidence type="ECO:0000313" key="1">
    <source>
        <dbReference type="EMBL" id="KRZ36179.1"/>
    </source>
</evidence>
<organism evidence="1 2">
    <name type="scientific">Trichinella pseudospiralis</name>
    <name type="common">Parasitic roundworm</name>
    <dbReference type="NCBI Taxonomy" id="6337"/>
    <lineage>
        <taxon>Eukaryota</taxon>
        <taxon>Metazoa</taxon>
        <taxon>Ecdysozoa</taxon>
        <taxon>Nematoda</taxon>
        <taxon>Enoplea</taxon>
        <taxon>Dorylaimia</taxon>
        <taxon>Trichinellida</taxon>
        <taxon>Trichinellidae</taxon>
        <taxon>Trichinella</taxon>
    </lineage>
</organism>